<reference evidence="4" key="1">
    <citation type="submission" date="2014-12" db="EMBL/GenBank/DDBJ databases">
        <title>Insight into the proteome of Arion vulgaris.</title>
        <authorList>
            <person name="Aradska J."/>
            <person name="Bulat T."/>
            <person name="Smidak R."/>
            <person name="Sarate P."/>
            <person name="Gangsoo J."/>
            <person name="Sialana F."/>
            <person name="Bilban M."/>
            <person name="Lubec G."/>
        </authorList>
    </citation>
    <scope>NUCLEOTIDE SEQUENCE</scope>
    <source>
        <tissue evidence="4">Skin</tissue>
    </source>
</reference>
<feature type="region of interest" description="Disordered" evidence="1">
    <location>
        <begin position="898"/>
        <end position="968"/>
    </location>
</feature>
<feature type="transmembrane region" description="Helical" evidence="2">
    <location>
        <begin position="504"/>
        <end position="522"/>
    </location>
</feature>
<evidence type="ECO:0000256" key="1">
    <source>
        <dbReference type="SAM" id="MobiDB-lite"/>
    </source>
</evidence>
<feature type="transmembrane region" description="Helical" evidence="2">
    <location>
        <begin position="240"/>
        <end position="264"/>
    </location>
</feature>
<feature type="transmembrane region" description="Helical" evidence="2">
    <location>
        <begin position="664"/>
        <end position="689"/>
    </location>
</feature>
<evidence type="ECO:0000256" key="3">
    <source>
        <dbReference type="SAM" id="SignalP"/>
    </source>
</evidence>
<feature type="chain" id="PRO_5002124599" description="PLAT domain-containing protein" evidence="3">
    <location>
        <begin position="24"/>
        <end position="1108"/>
    </location>
</feature>
<protein>
    <recommendedName>
        <fullName evidence="5">PLAT domain-containing protein</fullName>
    </recommendedName>
</protein>
<evidence type="ECO:0008006" key="5">
    <source>
        <dbReference type="Google" id="ProtNLM"/>
    </source>
</evidence>
<evidence type="ECO:0000256" key="2">
    <source>
        <dbReference type="SAM" id="Phobius"/>
    </source>
</evidence>
<keyword evidence="2" id="KW-0472">Membrane</keyword>
<feature type="transmembrane region" description="Helical" evidence="2">
    <location>
        <begin position="400"/>
        <end position="419"/>
    </location>
</feature>
<dbReference type="EMBL" id="HACG01042714">
    <property type="protein sequence ID" value="CEK89579.1"/>
    <property type="molecule type" value="Transcribed_RNA"/>
</dbReference>
<accession>A0A0B7B8C8</accession>
<keyword evidence="3" id="KW-0732">Signal</keyword>
<sequence length="1108" mass="126277">MDHTGVFHICLILVIFLAKFSIANPINVVPATGADATKDGAGNTEALESANTKPQSIQAEEDLIGQVTPTCKISTKENLMGYIDLSEKEEKTTLFEFNIRMKNYSYDPFSNTTGLYFKPWLWYTTRSRHGRTLLLLSFHYDVLSMNILTIGVKRIEVALVDEPQGCFGQSTTEQQVKYIRMILLSRSNVGQTSSFGKSGREEFVCNHEIRNQNGDAEFVYNCCFKDMSGKLKCSTEGEDFWINILYVAITSVKILMFLFCPNFVPASVYSAAYMAAEYVVTLKQKLKMKLFVSDKTDANVKYKYRLTRADISEWYLFAEQVRALPYDEIIPVDITDLKIKVKGKRIIPENDPPTGLIRTIYDNLVRCKVKHLEAFTDCCESSIYASMENNFRNKISWHKFVQMFMKCFMLLMIPIPYYIRLFIYFKFEAEEITLRRTAIQKNGLGESFNFLRTNVIQYFTPTHGLFIASYILYFICAVALALTSKSFRGKLKDVARSALSDMNSVSQTGVLGIIIRFILFPFKRCGLLGFLIGPVYFVLALPLCTVVFALYCIPTVYLTFRLPFYARKILGTSATMAAAEKREKLLKMKQLGKKISKIDRFAHSGDGKRKGDKFIPDDTSFHGCETVKNIAIQLSCSIFCLCILYSIALIFAESIGLFVEVISFTMMGIIVNAGSVLKYVSMVLLVFVYMNDCYSNVYENYLTFNKTIIDDIIERTTADLRKIASMPSSQQANTAFHVKCVDEDKDLTPLLNLDVEKKEFRWKLGQLLLFLDCFDTPRIPLRLFQKLCQVRVHGAPGPVYINLIAATGKFMIIVVFLTFVMIVVMAFGNVYEMSNTNTTLATLAGGFVPMLLKNVLSSKGARLSLKTVSFKGQIDEIIGEYKQYWPLTDFLVSRSVEEENADEKENGKKEISDEHFEAEKMDKQVDSKNKSPNQKKNDEKSEESKPKFDAQSDYNKNRDLTRRQSENNKNGIIRSASLLATNKSFEDDDKVDLFIDLSVADTAGWSIAGSSESLPSETIMPGYFDPDKVLDEDEETQPSLSPKRETPLDYLREIPVMYQKTHMSEIYFIKYIQPYTLVIQVLTTTHNFMKIMCSRRHQDILRYPNTNL</sequence>
<keyword evidence="2" id="KW-1133">Transmembrane helix</keyword>
<proteinExistence type="predicted"/>
<gene>
    <name evidence="4" type="primary">ORF171775</name>
</gene>
<evidence type="ECO:0000313" key="4">
    <source>
        <dbReference type="EMBL" id="CEK89579.1"/>
    </source>
</evidence>
<keyword evidence="2" id="KW-0812">Transmembrane</keyword>
<feature type="compositionally biased region" description="Basic and acidic residues" evidence="1">
    <location>
        <begin position="903"/>
        <end position="966"/>
    </location>
</feature>
<feature type="signal peptide" evidence="3">
    <location>
        <begin position="1"/>
        <end position="23"/>
    </location>
</feature>
<dbReference type="AlphaFoldDB" id="A0A0B7B8C8"/>
<feature type="transmembrane region" description="Helical" evidence="2">
    <location>
        <begin position="630"/>
        <end position="652"/>
    </location>
</feature>
<feature type="transmembrane region" description="Helical" evidence="2">
    <location>
        <begin position="810"/>
        <end position="831"/>
    </location>
</feature>
<organism evidence="4">
    <name type="scientific">Arion vulgaris</name>
    <dbReference type="NCBI Taxonomy" id="1028688"/>
    <lineage>
        <taxon>Eukaryota</taxon>
        <taxon>Metazoa</taxon>
        <taxon>Spiralia</taxon>
        <taxon>Lophotrochozoa</taxon>
        <taxon>Mollusca</taxon>
        <taxon>Gastropoda</taxon>
        <taxon>Heterobranchia</taxon>
        <taxon>Euthyneura</taxon>
        <taxon>Panpulmonata</taxon>
        <taxon>Eupulmonata</taxon>
        <taxon>Stylommatophora</taxon>
        <taxon>Helicina</taxon>
        <taxon>Arionoidea</taxon>
        <taxon>Arionidae</taxon>
        <taxon>Arion</taxon>
    </lineage>
</organism>
<name>A0A0B7B8C8_9EUPU</name>
<feature type="transmembrane region" description="Helical" evidence="2">
    <location>
        <begin position="464"/>
        <end position="483"/>
    </location>
</feature>
<feature type="transmembrane region" description="Helical" evidence="2">
    <location>
        <begin position="534"/>
        <end position="560"/>
    </location>
</feature>